<dbReference type="PANTHER" id="PTHR43791:SF6">
    <property type="entry name" value="TRANSPORTER, PUTATIVE (AFU_ORTHOLOGUE AFUA_1G16690)-RELATED"/>
    <property type="match status" value="1"/>
</dbReference>
<comment type="subcellular location">
    <subcellularLocation>
        <location evidence="1">Membrane</location>
        <topology evidence="1">Multi-pass membrane protein</topology>
    </subcellularLocation>
</comment>
<dbReference type="InterPro" id="IPR036259">
    <property type="entry name" value="MFS_trans_sf"/>
</dbReference>
<feature type="transmembrane region" description="Helical" evidence="6">
    <location>
        <begin position="123"/>
        <end position="143"/>
    </location>
</feature>
<dbReference type="FunFam" id="1.20.1250.20:FF:000013">
    <property type="entry name" value="MFS general substrate transporter"/>
    <property type="match status" value="1"/>
</dbReference>
<evidence type="ECO:0000256" key="5">
    <source>
        <dbReference type="ARBA" id="ARBA00023136"/>
    </source>
</evidence>
<feature type="transmembrane region" description="Helical" evidence="6">
    <location>
        <begin position="384"/>
        <end position="404"/>
    </location>
</feature>
<reference evidence="8 9" key="1">
    <citation type="submission" date="2019-12" db="EMBL/GenBank/DDBJ databases">
        <authorList>
            <person name="Floudas D."/>
            <person name="Bentzer J."/>
            <person name="Ahren D."/>
            <person name="Johansson T."/>
            <person name="Persson P."/>
            <person name="Tunlid A."/>
        </authorList>
    </citation>
    <scope>NUCLEOTIDE SEQUENCE [LARGE SCALE GENOMIC DNA]</scope>
    <source>
        <strain evidence="8 9">CBS 102.39</strain>
    </source>
</reference>
<keyword evidence="4 6" id="KW-1133">Transmembrane helix</keyword>
<evidence type="ECO:0000313" key="8">
    <source>
        <dbReference type="EMBL" id="KAF4619601.1"/>
    </source>
</evidence>
<dbReference type="Pfam" id="PF07690">
    <property type="entry name" value="MFS_1"/>
    <property type="match status" value="1"/>
</dbReference>
<feature type="transmembrane region" description="Helical" evidence="6">
    <location>
        <begin position="86"/>
        <end position="103"/>
    </location>
</feature>
<name>A0A8H4VQX5_9AGAR</name>
<evidence type="ECO:0000256" key="3">
    <source>
        <dbReference type="ARBA" id="ARBA00022692"/>
    </source>
</evidence>
<feature type="transmembrane region" description="Helical" evidence="6">
    <location>
        <begin position="448"/>
        <end position="468"/>
    </location>
</feature>
<feature type="domain" description="Major facilitator superfamily (MFS) profile" evidence="7">
    <location>
        <begin position="52"/>
        <end position="471"/>
    </location>
</feature>
<feature type="transmembrane region" description="Helical" evidence="6">
    <location>
        <begin position="326"/>
        <end position="347"/>
    </location>
</feature>
<dbReference type="PROSITE" id="PS50850">
    <property type="entry name" value="MFS"/>
    <property type="match status" value="1"/>
</dbReference>
<feature type="transmembrane region" description="Helical" evidence="6">
    <location>
        <begin position="359"/>
        <end position="378"/>
    </location>
</feature>
<keyword evidence="9" id="KW-1185">Reference proteome</keyword>
<dbReference type="EMBL" id="JAACJL010000016">
    <property type="protein sequence ID" value="KAF4619601.1"/>
    <property type="molecule type" value="Genomic_DNA"/>
</dbReference>
<dbReference type="FunFam" id="1.20.1250.20:FF:000057">
    <property type="entry name" value="MFS general substrate transporter"/>
    <property type="match status" value="1"/>
</dbReference>
<evidence type="ECO:0000313" key="9">
    <source>
        <dbReference type="Proteomes" id="UP000521872"/>
    </source>
</evidence>
<dbReference type="GO" id="GO:0016020">
    <property type="term" value="C:membrane"/>
    <property type="evidence" value="ECO:0007669"/>
    <property type="project" value="UniProtKB-SubCell"/>
</dbReference>
<feature type="transmembrane region" description="Helical" evidence="6">
    <location>
        <begin position="179"/>
        <end position="201"/>
    </location>
</feature>
<evidence type="ECO:0000256" key="6">
    <source>
        <dbReference type="SAM" id="Phobius"/>
    </source>
</evidence>
<keyword evidence="3 6" id="KW-0812">Transmembrane</keyword>
<feature type="transmembrane region" description="Helical" evidence="6">
    <location>
        <begin position="416"/>
        <end position="436"/>
    </location>
</feature>
<dbReference type="InterPro" id="IPR011701">
    <property type="entry name" value="MFS"/>
</dbReference>
<dbReference type="Gene3D" id="1.20.1250.20">
    <property type="entry name" value="MFS general substrate transporter like domains"/>
    <property type="match status" value="2"/>
</dbReference>
<evidence type="ECO:0000259" key="7">
    <source>
        <dbReference type="PROSITE" id="PS50850"/>
    </source>
</evidence>
<gene>
    <name evidence="8" type="ORF">D9613_005219</name>
</gene>
<feature type="transmembrane region" description="Helical" evidence="6">
    <location>
        <begin position="213"/>
        <end position="235"/>
    </location>
</feature>
<proteinExistence type="predicted"/>
<sequence>MSLTVHSQNMEDQPLLPNSLSHEILDDEQSEQDSAELKKELEEALLRKLDRRMSILVLIYILNYVDRNNASAARLHGFEEDLHLEGTQFASILSVLYIGYILMQVPSNMFLNYFGRPSKYLPWCMIVWGGLSVCTGFTTNFFGALCTRFLLGFVEAAFFPGALFLLSKWYKRSELSERTAYLACGILLSNAFGSFIASGILRSMDGFLGYSAWRWLFFVEGTMTIIVAVWSMSILPDFPENSSNWLNPAEKALAMERMAGDATQVNFGFTHYDATGKFLGKWPGLSLAITDWKVWWLSLALFFMVVALSFGFYFPTLAATLGYGTTISLLLCVPPWLFATVTSLLLAKHSDKEGERCKHIAFSSFIGVVGYVLAMSTMNGIVRYLSMFLMTQAYGAFICFLAWASSSVSHPPEKRAVALALINCISQLGNVFGSYIWPTAWGPTYNSSFSICAFMSTLSVAMCLFFRIQLQNMNHKMDVAHAEQGGEKGYRYML</sequence>
<dbReference type="SUPFAM" id="SSF103473">
    <property type="entry name" value="MFS general substrate transporter"/>
    <property type="match status" value="1"/>
</dbReference>
<dbReference type="PANTHER" id="PTHR43791">
    <property type="entry name" value="PERMEASE-RELATED"/>
    <property type="match status" value="1"/>
</dbReference>
<feature type="transmembrane region" description="Helical" evidence="6">
    <location>
        <begin position="149"/>
        <end position="167"/>
    </location>
</feature>
<dbReference type="GO" id="GO:0022857">
    <property type="term" value="F:transmembrane transporter activity"/>
    <property type="evidence" value="ECO:0007669"/>
    <property type="project" value="InterPro"/>
</dbReference>
<dbReference type="InterPro" id="IPR020846">
    <property type="entry name" value="MFS_dom"/>
</dbReference>
<comment type="caution">
    <text evidence="8">The sequence shown here is derived from an EMBL/GenBank/DDBJ whole genome shotgun (WGS) entry which is preliminary data.</text>
</comment>
<feature type="transmembrane region" description="Helical" evidence="6">
    <location>
        <begin position="294"/>
        <end position="314"/>
    </location>
</feature>
<dbReference type="Proteomes" id="UP000521872">
    <property type="component" value="Unassembled WGS sequence"/>
</dbReference>
<organism evidence="8 9">
    <name type="scientific">Agrocybe pediades</name>
    <dbReference type="NCBI Taxonomy" id="84607"/>
    <lineage>
        <taxon>Eukaryota</taxon>
        <taxon>Fungi</taxon>
        <taxon>Dikarya</taxon>
        <taxon>Basidiomycota</taxon>
        <taxon>Agaricomycotina</taxon>
        <taxon>Agaricomycetes</taxon>
        <taxon>Agaricomycetidae</taxon>
        <taxon>Agaricales</taxon>
        <taxon>Agaricineae</taxon>
        <taxon>Strophariaceae</taxon>
        <taxon>Agrocybe</taxon>
    </lineage>
</organism>
<evidence type="ECO:0000256" key="1">
    <source>
        <dbReference type="ARBA" id="ARBA00004141"/>
    </source>
</evidence>
<accession>A0A8H4VQX5</accession>
<evidence type="ECO:0000256" key="2">
    <source>
        <dbReference type="ARBA" id="ARBA00022448"/>
    </source>
</evidence>
<evidence type="ECO:0000256" key="4">
    <source>
        <dbReference type="ARBA" id="ARBA00022989"/>
    </source>
</evidence>
<keyword evidence="2" id="KW-0813">Transport</keyword>
<dbReference type="AlphaFoldDB" id="A0A8H4VQX5"/>
<keyword evidence="5 6" id="KW-0472">Membrane</keyword>
<protein>
    <recommendedName>
        <fullName evidence="7">Major facilitator superfamily (MFS) profile domain-containing protein</fullName>
    </recommendedName>
</protein>